<keyword evidence="3" id="KW-1185">Reference proteome</keyword>
<dbReference type="EMBL" id="ACCL02000008">
    <property type="protein sequence ID" value="EET60884.1"/>
    <property type="molecule type" value="Genomic_DNA"/>
</dbReference>
<comment type="caution">
    <text evidence="2">The sequence shown here is derived from an EMBL/GenBank/DDBJ whole genome shotgun (WGS) entry which is preliminary data.</text>
</comment>
<dbReference type="eggNOG" id="COG4990">
    <property type="taxonomic scope" value="Bacteria"/>
</dbReference>
<evidence type="ECO:0000313" key="2">
    <source>
        <dbReference type="EMBL" id="EET60884.1"/>
    </source>
</evidence>
<dbReference type="Proteomes" id="UP000005561">
    <property type="component" value="Unassembled WGS sequence"/>
</dbReference>
<dbReference type="InterPro" id="IPR039564">
    <property type="entry name" value="Peptidase_C39-like"/>
</dbReference>
<dbReference type="Pfam" id="PF13529">
    <property type="entry name" value="Peptidase_C39_2"/>
    <property type="match status" value="1"/>
</dbReference>
<gene>
    <name evidence="2" type="ORF">BRYFOR_06950</name>
</gene>
<sequence length="264" mass="30199">MRLGRFWKENEFLKQMKRLPMLLFLFGVFCITGTVWTKCVNRVVAEETYYSEKLYPQSALINSEEISDTEEKLPQSIQLDVEEMIQTPELPTGCESVALTMALRFLGYEIDKTTIADNYLVYDAENFAKGYMGNPYSANGAGIFPPGLVTTANKFLDEQKSEMSAYDISGAAFEELFEYLAAGNPVLIWTTMYYEEPVFLEIYSEYDGKEYQWYANEHCVLLGGYNLAEEKVTVFDPLQGKLEMSIQTMESLYEKTGKNAITIY</sequence>
<accession>C6LEA1</accession>
<dbReference type="PANTHER" id="PTHR37806">
    <property type="entry name" value="LMO0724 PROTEIN"/>
    <property type="match status" value="1"/>
</dbReference>
<dbReference type="AlphaFoldDB" id="C6LEA1"/>
<proteinExistence type="predicted"/>
<evidence type="ECO:0000259" key="1">
    <source>
        <dbReference type="Pfam" id="PF13529"/>
    </source>
</evidence>
<feature type="domain" description="Peptidase C39-like" evidence="1">
    <location>
        <begin position="79"/>
        <end position="237"/>
    </location>
</feature>
<dbReference type="PANTHER" id="PTHR37806:SF1">
    <property type="entry name" value="PEPTIDASE C39-LIKE DOMAIN-CONTAINING PROTEIN"/>
    <property type="match status" value="1"/>
</dbReference>
<protein>
    <recommendedName>
        <fullName evidence="1">Peptidase C39-like domain-containing protein</fullName>
    </recommendedName>
</protein>
<evidence type="ECO:0000313" key="3">
    <source>
        <dbReference type="Proteomes" id="UP000005561"/>
    </source>
</evidence>
<organism evidence="2 3">
    <name type="scientific">Marvinbryantia formatexigens DSM 14469</name>
    <dbReference type="NCBI Taxonomy" id="478749"/>
    <lineage>
        <taxon>Bacteria</taxon>
        <taxon>Bacillati</taxon>
        <taxon>Bacillota</taxon>
        <taxon>Clostridia</taxon>
        <taxon>Lachnospirales</taxon>
        <taxon>Lachnospiraceae</taxon>
        <taxon>Marvinbryantia</taxon>
    </lineage>
</organism>
<dbReference type="STRING" id="168384.SAMN05660368_00428"/>
<dbReference type="Gene3D" id="3.90.70.10">
    <property type="entry name" value="Cysteine proteinases"/>
    <property type="match status" value="1"/>
</dbReference>
<reference evidence="2" key="1">
    <citation type="submission" date="2009-07" db="EMBL/GenBank/DDBJ databases">
        <authorList>
            <person name="Weinstock G."/>
            <person name="Sodergren E."/>
            <person name="Clifton S."/>
            <person name="Fulton L."/>
            <person name="Fulton B."/>
            <person name="Courtney L."/>
            <person name="Fronick C."/>
            <person name="Harrison M."/>
            <person name="Strong C."/>
            <person name="Farmer C."/>
            <person name="Delahaunty K."/>
            <person name="Markovic C."/>
            <person name="Hall O."/>
            <person name="Minx P."/>
            <person name="Tomlinson C."/>
            <person name="Mitreva M."/>
            <person name="Nelson J."/>
            <person name="Hou S."/>
            <person name="Wollam A."/>
            <person name="Pepin K.H."/>
            <person name="Johnson M."/>
            <person name="Bhonagiri V."/>
            <person name="Nash W.E."/>
            <person name="Warren W."/>
            <person name="Chinwalla A."/>
            <person name="Mardis E.R."/>
            <person name="Wilson R.K."/>
        </authorList>
    </citation>
    <scope>NUCLEOTIDE SEQUENCE [LARGE SCALE GENOMIC DNA]</scope>
    <source>
        <strain evidence="2">DSM 14469</strain>
    </source>
</reference>
<name>C6LEA1_9FIRM</name>